<dbReference type="RefSeq" id="WP_293224076.1">
    <property type="nucleotide sequence ID" value="NZ_JBHLTN010000039.1"/>
</dbReference>
<protein>
    <submittedName>
        <fullName evidence="1">Antitoxin Xre/MbcA/ParS toxin-binding domain-containing protein</fullName>
    </submittedName>
</protein>
<dbReference type="InterPro" id="IPR010982">
    <property type="entry name" value="Lambda_DNA-bd_dom_sf"/>
</dbReference>
<dbReference type="Proteomes" id="UP001589834">
    <property type="component" value="Unassembled WGS sequence"/>
</dbReference>
<comment type="caution">
    <text evidence="1">The sequence shown here is derived from an EMBL/GenBank/DDBJ whole genome shotgun (WGS) entry which is preliminary data.</text>
</comment>
<evidence type="ECO:0000313" key="2">
    <source>
        <dbReference type="Proteomes" id="UP001589834"/>
    </source>
</evidence>
<name>A0ABV6PWK2_9BURK</name>
<keyword evidence="2" id="KW-1185">Reference proteome</keyword>
<dbReference type="EMBL" id="JBHLTN010000039">
    <property type="protein sequence ID" value="MFC0594206.1"/>
    <property type="molecule type" value="Genomic_DNA"/>
</dbReference>
<proteinExistence type="predicted"/>
<dbReference type="Gene3D" id="1.10.260.40">
    <property type="entry name" value="lambda repressor-like DNA-binding domains"/>
    <property type="match status" value="1"/>
</dbReference>
<sequence length="113" mass="12721">MGANAIARRLESIHDKGAMRSADIANILNVRPETVSRWSTGKTLPHAATEKQLLELEYIVDKLADVYEPRDARMWLLSRQRVLEGRVPAELIQQGQVDDVLAVVDRLLDGVYL</sequence>
<gene>
    <name evidence="1" type="ORF">ACFFGG_16780</name>
</gene>
<reference evidence="1 2" key="1">
    <citation type="submission" date="2024-09" db="EMBL/GenBank/DDBJ databases">
        <authorList>
            <person name="Sun Q."/>
            <person name="Mori K."/>
        </authorList>
    </citation>
    <scope>NUCLEOTIDE SEQUENCE [LARGE SCALE GENOMIC DNA]</scope>
    <source>
        <strain evidence="1 2">NCAIM B.02336</strain>
    </source>
</reference>
<evidence type="ECO:0000313" key="1">
    <source>
        <dbReference type="EMBL" id="MFC0594206.1"/>
    </source>
</evidence>
<accession>A0ABV6PWK2</accession>
<organism evidence="1 2">
    <name type="scientific">Ottowia pentelensis</name>
    <dbReference type="NCBI Taxonomy" id="511108"/>
    <lineage>
        <taxon>Bacteria</taxon>
        <taxon>Pseudomonadati</taxon>
        <taxon>Pseudomonadota</taxon>
        <taxon>Betaproteobacteria</taxon>
        <taxon>Burkholderiales</taxon>
        <taxon>Comamonadaceae</taxon>
        <taxon>Ottowia</taxon>
    </lineage>
</organism>